<evidence type="ECO:0000313" key="3">
    <source>
        <dbReference type="Proteomes" id="UP000031866"/>
    </source>
</evidence>
<evidence type="ECO:0000256" key="1">
    <source>
        <dbReference type="SAM" id="Phobius"/>
    </source>
</evidence>
<dbReference type="EMBL" id="CP010086">
    <property type="protein sequence ID" value="AJH02153.1"/>
    <property type="molecule type" value="Genomic_DNA"/>
</dbReference>
<gene>
    <name evidence="2" type="ORF">LF65_05646</name>
</gene>
<accession>A0A0B5QW15</accession>
<dbReference type="KEGG" id="cbei:LF65_05646"/>
<feature type="transmembrane region" description="Helical" evidence="1">
    <location>
        <begin position="7"/>
        <end position="25"/>
    </location>
</feature>
<protein>
    <submittedName>
        <fullName evidence="2">Uncharacterized protein</fullName>
    </submittedName>
</protein>
<organism evidence="2 3">
    <name type="scientific">Clostridium beijerinckii</name>
    <name type="common">Clostridium MP</name>
    <dbReference type="NCBI Taxonomy" id="1520"/>
    <lineage>
        <taxon>Bacteria</taxon>
        <taxon>Bacillati</taxon>
        <taxon>Bacillota</taxon>
        <taxon>Clostridia</taxon>
        <taxon>Eubacteriales</taxon>
        <taxon>Clostridiaceae</taxon>
        <taxon>Clostridium</taxon>
    </lineage>
</organism>
<dbReference type="OrthoDB" id="1889920at2"/>
<name>A0A0B5QW15_CLOBE</name>
<dbReference type="RefSeq" id="WP_041900642.1">
    <property type="nucleotide sequence ID" value="NZ_CP010086.2"/>
</dbReference>
<dbReference type="Proteomes" id="UP000031866">
    <property type="component" value="Chromosome"/>
</dbReference>
<evidence type="ECO:0000313" key="2">
    <source>
        <dbReference type="EMBL" id="AJH02153.1"/>
    </source>
</evidence>
<keyword evidence="1" id="KW-0472">Membrane</keyword>
<reference evidence="3" key="1">
    <citation type="submission" date="2014-12" db="EMBL/GenBank/DDBJ databases">
        <title>Genome sequence of Clostridium beijerinckii strain 59B.</title>
        <authorList>
            <person name="Little G.T."/>
            <person name="Minton N.P."/>
        </authorList>
    </citation>
    <scope>NUCLEOTIDE SEQUENCE [LARGE SCALE GENOMIC DNA]</scope>
    <source>
        <strain evidence="3">59B</strain>
    </source>
</reference>
<sequence length="75" mass="8892">MINYLRNLLLTLTILGAVLSFYIKVRRDFFIETAKANYKNVPEKQSIFEIIITWAMYSLLIMDASSINKRQYIIR</sequence>
<keyword evidence="1" id="KW-1133">Transmembrane helix</keyword>
<dbReference type="AlphaFoldDB" id="A0A0B5QW15"/>
<keyword evidence="1" id="KW-0812">Transmembrane</keyword>
<feature type="transmembrane region" description="Helical" evidence="1">
    <location>
        <begin position="45"/>
        <end position="65"/>
    </location>
</feature>
<proteinExistence type="predicted"/>